<keyword evidence="3" id="KW-1185">Reference proteome</keyword>
<feature type="transmembrane region" description="Helical" evidence="1">
    <location>
        <begin position="80"/>
        <end position="109"/>
    </location>
</feature>
<keyword evidence="1" id="KW-0472">Membrane</keyword>
<evidence type="ECO:0008006" key="4">
    <source>
        <dbReference type="Google" id="ProtNLM"/>
    </source>
</evidence>
<evidence type="ECO:0000256" key="1">
    <source>
        <dbReference type="SAM" id="Phobius"/>
    </source>
</evidence>
<reference evidence="2" key="1">
    <citation type="submission" date="2020-05" db="EMBL/GenBank/DDBJ databases">
        <title>Mycena genomes resolve the evolution of fungal bioluminescence.</title>
        <authorList>
            <person name="Tsai I.J."/>
        </authorList>
    </citation>
    <scope>NUCLEOTIDE SEQUENCE</scope>
    <source>
        <strain evidence="2">CCC161011</strain>
    </source>
</reference>
<gene>
    <name evidence="2" type="ORF">MVEN_00899000</name>
</gene>
<evidence type="ECO:0000313" key="3">
    <source>
        <dbReference type="Proteomes" id="UP000620124"/>
    </source>
</evidence>
<accession>A0A8H6YCD3</accession>
<feature type="transmembrane region" description="Helical" evidence="1">
    <location>
        <begin position="255"/>
        <end position="271"/>
    </location>
</feature>
<feature type="transmembrane region" description="Helical" evidence="1">
    <location>
        <begin position="179"/>
        <end position="197"/>
    </location>
</feature>
<dbReference type="Proteomes" id="UP000620124">
    <property type="component" value="Unassembled WGS sequence"/>
</dbReference>
<comment type="caution">
    <text evidence="2">The sequence shown here is derived from an EMBL/GenBank/DDBJ whole genome shotgun (WGS) entry which is preliminary data.</text>
</comment>
<organism evidence="2 3">
    <name type="scientific">Mycena venus</name>
    <dbReference type="NCBI Taxonomy" id="2733690"/>
    <lineage>
        <taxon>Eukaryota</taxon>
        <taxon>Fungi</taxon>
        <taxon>Dikarya</taxon>
        <taxon>Basidiomycota</taxon>
        <taxon>Agaricomycotina</taxon>
        <taxon>Agaricomycetes</taxon>
        <taxon>Agaricomycetidae</taxon>
        <taxon>Agaricales</taxon>
        <taxon>Marasmiineae</taxon>
        <taxon>Mycenaceae</taxon>
        <taxon>Mycena</taxon>
    </lineage>
</organism>
<feature type="transmembrane region" description="Helical" evidence="1">
    <location>
        <begin position="325"/>
        <end position="349"/>
    </location>
</feature>
<dbReference type="EMBL" id="JACAZI010000006">
    <property type="protein sequence ID" value="KAF7358485.1"/>
    <property type="molecule type" value="Genomic_DNA"/>
</dbReference>
<protein>
    <recommendedName>
        <fullName evidence="4">Transmembrane protein</fullName>
    </recommendedName>
</protein>
<name>A0A8H6YCD3_9AGAR</name>
<dbReference type="OrthoDB" id="10404288at2759"/>
<proteinExistence type="predicted"/>
<sequence>MRALIGKPFGFWRGSARARAYTLRVLLCWNIIICVVALVIGLDIVNLALGLMMVVHHIYLPFASPDFFIFDLVLLTLETMWSFVSMFLTGILAILFAVNFVMLSAFIFARVAGSAWREKNLDFFSGCNLVQPQYTAMETLFGRAVSRAFVGRMTSGDKSASTVGKPFRSWRASAPARTYILRALLSWNIIICAVAPLGLTGFIFLDLGFGLITVVHHIYVLFASPKFFTFDLVLLTLETIWSFVSMFFIEISPVLIFPLANFIMLSAFIYARRASNAPRAQAVDFFAGCKPAQPEYTPLETLFGRPASRPLVRGEPKAIIGTRAIILLCLCLAIPGFGAYMVLVVPITAQTFTRDLKTSHAWYDTQPQYNITPENITILMLFDDDELQLEYPNITISMTTANVTQNCAIGSRVAICER</sequence>
<keyword evidence="1" id="KW-0812">Transmembrane</keyword>
<keyword evidence="1" id="KW-1133">Transmembrane helix</keyword>
<feature type="transmembrane region" description="Helical" evidence="1">
    <location>
        <begin position="27"/>
        <end position="60"/>
    </location>
</feature>
<dbReference type="AlphaFoldDB" id="A0A8H6YCD3"/>
<evidence type="ECO:0000313" key="2">
    <source>
        <dbReference type="EMBL" id="KAF7358485.1"/>
    </source>
</evidence>